<dbReference type="EMBL" id="CP034183">
    <property type="protein sequence ID" value="AZI42517.1"/>
    <property type="molecule type" value="Genomic_DNA"/>
</dbReference>
<keyword evidence="1" id="KW-0812">Transmembrane</keyword>
<evidence type="ECO:0000313" key="2">
    <source>
        <dbReference type="EMBL" id="AZI42517.1"/>
    </source>
</evidence>
<gene>
    <name evidence="2" type="ORF">EHF33_06965</name>
</gene>
<keyword evidence="3" id="KW-1185">Reference proteome</keyword>
<feature type="transmembrane region" description="Helical" evidence="1">
    <location>
        <begin position="64"/>
        <end position="83"/>
    </location>
</feature>
<dbReference type="KEGG" id="dph:EHF33_06965"/>
<accession>A0A3G8YE61</accession>
<proteinExistence type="predicted"/>
<keyword evidence="1" id="KW-0472">Membrane</keyword>
<sequence>MPPSPDRLTALSLLLLLSAALLLFAPLLGFGVPVWMLAVLLAARLVVQVLRARTDPRLRRPASWVLDVALIVLLLLTVNQGSAG</sequence>
<keyword evidence="1" id="KW-1133">Transmembrane helix</keyword>
<dbReference type="RefSeq" id="WP_124869266.1">
    <property type="nucleotide sequence ID" value="NZ_CP034183.1"/>
</dbReference>
<evidence type="ECO:0000313" key="3">
    <source>
        <dbReference type="Proteomes" id="UP000276417"/>
    </source>
</evidence>
<dbReference type="AlphaFoldDB" id="A0A3G8YE61"/>
<reference evidence="2 3" key="1">
    <citation type="submission" date="2018-11" db="EMBL/GenBank/DDBJ databases">
        <title>Deinococcus shelandsis sp. nov., isolated from South Shetland Islands soil of Antarctica.</title>
        <authorList>
            <person name="Tian J."/>
        </authorList>
    </citation>
    <scope>NUCLEOTIDE SEQUENCE [LARGE SCALE GENOMIC DNA]</scope>
    <source>
        <strain evidence="2 3">S14-83T</strain>
    </source>
</reference>
<dbReference type="Proteomes" id="UP000276417">
    <property type="component" value="Chromosome 1"/>
</dbReference>
<organism evidence="2 3">
    <name type="scientific">Deinococcus psychrotolerans</name>
    <dbReference type="NCBI Taxonomy" id="2489213"/>
    <lineage>
        <taxon>Bacteria</taxon>
        <taxon>Thermotogati</taxon>
        <taxon>Deinococcota</taxon>
        <taxon>Deinococci</taxon>
        <taxon>Deinococcales</taxon>
        <taxon>Deinococcaceae</taxon>
        <taxon>Deinococcus</taxon>
    </lineage>
</organism>
<evidence type="ECO:0000256" key="1">
    <source>
        <dbReference type="SAM" id="Phobius"/>
    </source>
</evidence>
<protein>
    <submittedName>
        <fullName evidence="2">Uncharacterized protein</fullName>
    </submittedName>
</protein>
<name>A0A3G8YE61_9DEIO</name>